<proteinExistence type="predicted"/>
<dbReference type="KEGG" id="fvn:FVRRES_13683"/>
<dbReference type="Proteomes" id="UP000245910">
    <property type="component" value="Chromosome IIII"/>
</dbReference>
<keyword evidence="2" id="KW-1185">Reference proteome</keyword>
<evidence type="ECO:0000313" key="2">
    <source>
        <dbReference type="Proteomes" id="UP000245910"/>
    </source>
</evidence>
<dbReference type="RefSeq" id="XP_025583381.1">
    <property type="nucleotide sequence ID" value="XM_025729078.2"/>
</dbReference>
<protein>
    <submittedName>
        <fullName evidence="1">Uncharacterized protein</fullName>
    </submittedName>
</protein>
<dbReference type="AlphaFoldDB" id="A0A2L2THF6"/>
<evidence type="ECO:0000313" key="1">
    <source>
        <dbReference type="EMBL" id="CEI41663.1"/>
    </source>
</evidence>
<dbReference type="EMBL" id="LN649232">
    <property type="protein sequence ID" value="CEI41663.1"/>
    <property type="molecule type" value="Genomic_DNA"/>
</dbReference>
<sequence length="129" mass="14800">METPNRTCSYSFGNNGITATVSPSRRLLRISQHFPGEKVGYCVHHSFIPEPYDVVNRITTFLSTANDPDHNVGFYPDLEWLGDDIDSTPAMFINDRWPVFTMDGKNGKVKIEYSVSERFVYRTFHFARG</sequence>
<name>A0A2L2THF6_9HYPO</name>
<accession>A0A2L2THF6</accession>
<reference evidence="2" key="1">
    <citation type="submission" date="2014-10" db="EMBL/GenBank/DDBJ databases">
        <authorList>
            <person name="King R."/>
        </authorList>
    </citation>
    <scope>NUCLEOTIDE SEQUENCE [LARGE SCALE GENOMIC DNA]</scope>
    <source>
        <strain evidence="2">A3/5</strain>
    </source>
</reference>
<dbReference type="STRING" id="56646.A0A2L2THF6"/>
<dbReference type="GeneID" id="37265313"/>
<dbReference type="OrthoDB" id="5361176at2759"/>
<organism evidence="1 2">
    <name type="scientific">Fusarium venenatum</name>
    <dbReference type="NCBI Taxonomy" id="56646"/>
    <lineage>
        <taxon>Eukaryota</taxon>
        <taxon>Fungi</taxon>
        <taxon>Dikarya</taxon>
        <taxon>Ascomycota</taxon>
        <taxon>Pezizomycotina</taxon>
        <taxon>Sordariomycetes</taxon>
        <taxon>Hypocreomycetidae</taxon>
        <taxon>Hypocreales</taxon>
        <taxon>Nectriaceae</taxon>
        <taxon>Fusarium</taxon>
    </lineage>
</organism>